<keyword evidence="8" id="KW-1185">Reference proteome</keyword>
<dbReference type="Gene3D" id="1.10.1740.10">
    <property type="match status" value="1"/>
</dbReference>
<dbReference type="GO" id="GO:0003677">
    <property type="term" value="F:DNA binding"/>
    <property type="evidence" value="ECO:0007669"/>
    <property type="project" value="InterPro"/>
</dbReference>
<dbReference type="EMBL" id="CP030041">
    <property type="protein sequence ID" value="AWW32710.1"/>
    <property type="molecule type" value="Genomic_DNA"/>
</dbReference>
<dbReference type="InterPro" id="IPR013324">
    <property type="entry name" value="RNA_pol_sigma_r3/r4-like"/>
</dbReference>
<dbReference type="GO" id="GO:0006352">
    <property type="term" value="P:DNA-templated transcription initiation"/>
    <property type="evidence" value="ECO:0007669"/>
    <property type="project" value="InterPro"/>
</dbReference>
<dbReference type="PANTHER" id="PTHR43133:SF46">
    <property type="entry name" value="RNA POLYMERASE SIGMA-70 FACTOR ECF SUBFAMILY"/>
    <property type="match status" value="1"/>
</dbReference>
<dbReference type="KEGG" id="est:DN752_22605"/>
<feature type="domain" description="RNA polymerase sigma-70 region 2" evidence="5">
    <location>
        <begin position="21"/>
        <end position="89"/>
    </location>
</feature>
<dbReference type="OrthoDB" id="1524077at2"/>
<dbReference type="Proteomes" id="UP000248688">
    <property type="component" value="Chromosome"/>
</dbReference>
<dbReference type="PANTHER" id="PTHR43133">
    <property type="entry name" value="RNA POLYMERASE ECF-TYPE SIGMA FACTO"/>
    <property type="match status" value="1"/>
</dbReference>
<evidence type="ECO:0000256" key="4">
    <source>
        <dbReference type="ARBA" id="ARBA00023163"/>
    </source>
</evidence>
<evidence type="ECO:0000256" key="3">
    <source>
        <dbReference type="ARBA" id="ARBA00023082"/>
    </source>
</evidence>
<dbReference type="Pfam" id="PF04542">
    <property type="entry name" value="Sigma70_r2"/>
    <property type="match status" value="1"/>
</dbReference>
<dbReference type="InterPro" id="IPR013249">
    <property type="entry name" value="RNA_pol_sigma70_r4_t2"/>
</dbReference>
<dbReference type="AlphaFoldDB" id="A0A2Z4IPM0"/>
<sequence>MNDVTAVKALKNGNTTAFQHLFNKYYKHLVAFLMTYNHDKMQAEDIAQQAFIKLWEEKHRLDEDCSPKNYLFTIAYYHYIDTVKKESRRNKLLFELWQQSLDDQAPENSKVEEERLQLLRTVIDSLPSKCKTIFQMNKVQGVKYKDIATTLGISVKTVESQMRIAFRKIRDTINTELHI</sequence>
<dbReference type="NCBIfam" id="TIGR02985">
    <property type="entry name" value="Sig70_bacteroi1"/>
    <property type="match status" value="1"/>
</dbReference>
<protein>
    <submittedName>
        <fullName evidence="7">RNA polymerase sigma-70 factor</fullName>
    </submittedName>
</protein>
<feature type="domain" description="RNA polymerase sigma factor 70 region 4 type 2" evidence="6">
    <location>
        <begin position="117"/>
        <end position="168"/>
    </location>
</feature>
<dbReference type="RefSeq" id="WP_112786082.1">
    <property type="nucleotide sequence ID" value="NZ_CP030041.1"/>
</dbReference>
<accession>A0A2Z4IPM0</accession>
<reference evidence="7 8" key="1">
    <citation type="submission" date="2018-06" db="EMBL/GenBank/DDBJ databases">
        <title>Echinicola strongylocentroti sp. nov., isolated from a sea urchin Strongylocentrotus intermedius.</title>
        <authorList>
            <person name="Bae S.S."/>
        </authorList>
    </citation>
    <scope>NUCLEOTIDE SEQUENCE [LARGE SCALE GENOMIC DNA]</scope>
    <source>
        <strain evidence="7 8">MEBiC08714</strain>
    </source>
</reference>
<dbReference type="InterPro" id="IPR013325">
    <property type="entry name" value="RNA_pol_sigma_r2"/>
</dbReference>
<gene>
    <name evidence="7" type="ORF">DN752_22605</name>
</gene>
<evidence type="ECO:0000313" key="7">
    <source>
        <dbReference type="EMBL" id="AWW32710.1"/>
    </source>
</evidence>
<dbReference type="InterPro" id="IPR014284">
    <property type="entry name" value="RNA_pol_sigma-70_dom"/>
</dbReference>
<dbReference type="GO" id="GO:0016987">
    <property type="term" value="F:sigma factor activity"/>
    <property type="evidence" value="ECO:0007669"/>
    <property type="project" value="UniProtKB-KW"/>
</dbReference>
<evidence type="ECO:0000256" key="2">
    <source>
        <dbReference type="ARBA" id="ARBA00023015"/>
    </source>
</evidence>
<keyword evidence="2" id="KW-0805">Transcription regulation</keyword>
<dbReference type="InterPro" id="IPR007627">
    <property type="entry name" value="RNA_pol_sigma70_r2"/>
</dbReference>
<dbReference type="Pfam" id="PF08281">
    <property type="entry name" value="Sigma70_r4_2"/>
    <property type="match status" value="1"/>
</dbReference>
<evidence type="ECO:0000259" key="6">
    <source>
        <dbReference type="Pfam" id="PF08281"/>
    </source>
</evidence>
<keyword evidence="4" id="KW-0804">Transcription</keyword>
<keyword evidence="3" id="KW-0731">Sigma factor</keyword>
<comment type="similarity">
    <text evidence="1">Belongs to the sigma-70 factor family. ECF subfamily.</text>
</comment>
<organism evidence="7 8">
    <name type="scientific">Echinicola strongylocentroti</name>
    <dbReference type="NCBI Taxonomy" id="1795355"/>
    <lineage>
        <taxon>Bacteria</taxon>
        <taxon>Pseudomonadati</taxon>
        <taxon>Bacteroidota</taxon>
        <taxon>Cytophagia</taxon>
        <taxon>Cytophagales</taxon>
        <taxon>Cyclobacteriaceae</taxon>
        <taxon>Echinicola</taxon>
    </lineage>
</organism>
<evidence type="ECO:0000313" key="8">
    <source>
        <dbReference type="Proteomes" id="UP000248688"/>
    </source>
</evidence>
<dbReference type="InterPro" id="IPR039425">
    <property type="entry name" value="RNA_pol_sigma-70-like"/>
</dbReference>
<proteinExistence type="inferred from homology"/>
<evidence type="ECO:0000259" key="5">
    <source>
        <dbReference type="Pfam" id="PF04542"/>
    </source>
</evidence>
<name>A0A2Z4IPM0_9BACT</name>
<dbReference type="SUPFAM" id="SSF88946">
    <property type="entry name" value="Sigma2 domain of RNA polymerase sigma factors"/>
    <property type="match status" value="1"/>
</dbReference>
<dbReference type="InterPro" id="IPR036388">
    <property type="entry name" value="WH-like_DNA-bd_sf"/>
</dbReference>
<dbReference type="InterPro" id="IPR014327">
    <property type="entry name" value="RNA_pol_sigma70_bacteroid"/>
</dbReference>
<dbReference type="NCBIfam" id="TIGR02937">
    <property type="entry name" value="sigma70-ECF"/>
    <property type="match status" value="1"/>
</dbReference>
<evidence type="ECO:0000256" key="1">
    <source>
        <dbReference type="ARBA" id="ARBA00010641"/>
    </source>
</evidence>
<dbReference type="Gene3D" id="1.10.10.10">
    <property type="entry name" value="Winged helix-like DNA-binding domain superfamily/Winged helix DNA-binding domain"/>
    <property type="match status" value="1"/>
</dbReference>
<dbReference type="SUPFAM" id="SSF88659">
    <property type="entry name" value="Sigma3 and sigma4 domains of RNA polymerase sigma factors"/>
    <property type="match status" value="1"/>
</dbReference>